<sequence>MTNSNADYKVQFFVDETDNRIAKVARNFCRTQSIEEIQQRWSHIRLGIKRFARDQRRKALKRKDYKQVNRKVTISKSDSVIEQSSGHELLIQN</sequence>
<protein>
    <submittedName>
        <fullName evidence="3">Transposase</fullName>
    </submittedName>
</protein>
<dbReference type="EMBL" id="UYYF01004308">
    <property type="protein sequence ID" value="VDN02047.1"/>
    <property type="molecule type" value="Genomic_DNA"/>
</dbReference>
<gene>
    <name evidence="1" type="ORF">TCLT_LOCUS4872</name>
</gene>
<reference evidence="1 2" key="2">
    <citation type="submission" date="2018-11" db="EMBL/GenBank/DDBJ databases">
        <authorList>
            <consortium name="Pathogen Informatics"/>
        </authorList>
    </citation>
    <scope>NUCLEOTIDE SEQUENCE [LARGE SCALE GENOMIC DNA]</scope>
</reference>
<organism evidence="3">
    <name type="scientific">Thelazia callipaeda</name>
    <name type="common">Oriental eyeworm</name>
    <name type="synonym">Parasitic nematode</name>
    <dbReference type="NCBI Taxonomy" id="103827"/>
    <lineage>
        <taxon>Eukaryota</taxon>
        <taxon>Metazoa</taxon>
        <taxon>Ecdysozoa</taxon>
        <taxon>Nematoda</taxon>
        <taxon>Chromadorea</taxon>
        <taxon>Rhabditida</taxon>
        <taxon>Spirurina</taxon>
        <taxon>Spiruromorpha</taxon>
        <taxon>Thelazioidea</taxon>
        <taxon>Thelaziidae</taxon>
        <taxon>Thelazia</taxon>
    </lineage>
</organism>
<accession>A0A0N5CWY9</accession>
<dbReference type="WBParaSite" id="TCLT_0000488301-mRNA-1">
    <property type="protein sequence ID" value="TCLT_0000488301-mRNA-1"/>
    <property type="gene ID" value="TCLT_0000488301"/>
</dbReference>
<proteinExistence type="predicted"/>
<dbReference type="OrthoDB" id="5790919at2759"/>
<dbReference type="Proteomes" id="UP000276776">
    <property type="component" value="Unassembled WGS sequence"/>
</dbReference>
<dbReference type="AlphaFoldDB" id="A0A0N5CWY9"/>
<evidence type="ECO:0000313" key="2">
    <source>
        <dbReference type="Proteomes" id="UP000276776"/>
    </source>
</evidence>
<reference evidence="3" key="1">
    <citation type="submission" date="2017-02" db="UniProtKB">
        <authorList>
            <consortium name="WormBaseParasite"/>
        </authorList>
    </citation>
    <scope>IDENTIFICATION</scope>
</reference>
<evidence type="ECO:0000313" key="1">
    <source>
        <dbReference type="EMBL" id="VDN02047.1"/>
    </source>
</evidence>
<name>A0A0N5CWY9_THECL</name>
<keyword evidence="2" id="KW-1185">Reference proteome</keyword>
<evidence type="ECO:0000313" key="3">
    <source>
        <dbReference type="WBParaSite" id="TCLT_0000488301-mRNA-1"/>
    </source>
</evidence>